<accession>A0A0H5C6Q5</accession>
<name>A0A0H5C6Q5_CYBJN</name>
<gene>
    <name evidence="1" type="ORF">BN1211_4191</name>
</gene>
<evidence type="ECO:0000313" key="2">
    <source>
        <dbReference type="Proteomes" id="UP000038830"/>
    </source>
</evidence>
<dbReference type="Proteomes" id="UP000038830">
    <property type="component" value="Unassembled WGS sequence"/>
</dbReference>
<protein>
    <submittedName>
        <fullName evidence="1">Uncharacterized protein</fullName>
    </submittedName>
</protein>
<dbReference type="AlphaFoldDB" id="A0A0H5C6Q5"/>
<reference evidence="2" key="1">
    <citation type="journal article" date="2015" name="J. Biotechnol.">
        <title>The structure of the Cyberlindnera jadinii genome and its relation to Candida utilis analyzed by the occurrence of single nucleotide polymorphisms.</title>
        <authorList>
            <person name="Rupp O."/>
            <person name="Brinkrolf K."/>
            <person name="Buerth C."/>
            <person name="Kunigo M."/>
            <person name="Schneider J."/>
            <person name="Jaenicke S."/>
            <person name="Goesmann A."/>
            <person name="Puehler A."/>
            <person name="Jaeger K.-E."/>
            <person name="Ernst J.F."/>
        </authorList>
    </citation>
    <scope>NUCLEOTIDE SEQUENCE [LARGE SCALE GENOMIC DNA]</scope>
    <source>
        <strain evidence="2">ATCC 18201 / CBS 1600 / BCRC 20928 / JCM 3617 / NBRC 0987 / NRRL Y-1542</strain>
    </source>
</reference>
<sequence length="122" mass="13652">MDNISSATNHTISADGTGKEKFYAQKCYSQKSSTSLTLISDGSIFVISIRYVFVSYTTFVPATTALLYNVYNCVLGIKFRRLDDDSFFLCGLGSFESYNYCRSMSKLVHTINRCILDISGDQ</sequence>
<proteinExistence type="predicted"/>
<evidence type="ECO:0000313" key="1">
    <source>
        <dbReference type="EMBL" id="CEP23572.1"/>
    </source>
</evidence>
<dbReference type="EMBL" id="CDQK01000004">
    <property type="protein sequence ID" value="CEP23572.1"/>
    <property type="molecule type" value="Genomic_DNA"/>
</dbReference>
<organism evidence="1 2">
    <name type="scientific">Cyberlindnera jadinii (strain ATCC 18201 / CBS 1600 / BCRC 20928 / JCM 3617 / NBRC 0987 / NRRL Y-1542)</name>
    <name type="common">Torula yeast</name>
    <name type="synonym">Candida utilis</name>
    <dbReference type="NCBI Taxonomy" id="983966"/>
    <lineage>
        <taxon>Eukaryota</taxon>
        <taxon>Fungi</taxon>
        <taxon>Dikarya</taxon>
        <taxon>Ascomycota</taxon>
        <taxon>Saccharomycotina</taxon>
        <taxon>Saccharomycetes</taxon>
        <taxon>Phaffomycetales</taxon>
        <taxon>Phaffomycetaceae</taxon>
        <taxon>Cyberlindnera</taxon>
    </lineage>
</organism>